<keyword evidence="1" id="KW-0378">Hydrolase</keyword>
<dbReference type="InterPro" id="IPR036412">
    <property type="entry name" value="HAD-like_sf"/>
</dbReference>
<dbReference type="SFLD" id="SFLDG01129">
    <property type="entry name" value="C1.5:_HAD__Beta-PGM__Phosphata"/>
    <property type="match status" value="1"/>
</dbReference>
<dbReference type="EMBL" id="JACHXZ010000004">
    <property type="protein sequence ID" value="MBB3169953.1"/>
    <property type="molecule type" value="Genomic_DNA"/>
</dbReference>
<dbReference type="SFLD" id="SFLDS00003">
    <property type="entry name" value="Haloacid_Dehalogenase"/>
    <property type="match status" value="1"/>
</dbReference>
<dbReference type="InterPro" id="IPR050155">
    <property type="entry name" value="HAD-like_hydrolase_sf"/>
</dbReference>
<dbReference type="PANTHER" id="PTHR43434">
    <property type="entry name" value="PHOSPHOGLYCOLATE PHOSPHATASE"/>
    <property type="match status" value="1"/>
</dbReference>
<dbReference type="Pfam" id="PF00702">
    <property type="entry name" value="Hydrolase"/>
    <property type="match status" value="1"/>
</dbReference>
<dbReference type="GO" id="GO:0006281">
    <property type="term" value="P:DNA repair"/>
    <property type="evidence" value="ECO:0007669"/>
    <property type="project" value="TreeGrafter"/>
</dbReference>
<name>A0A839UQ91_9GAMM</name>
<proteinExistence type="predicted"/>
<dbReference type="GO" id="GO:0008967">
    <property type="term" value="F:phosphoglycolate phosphatase activity"/>
    <property type="evidence" value="ECO:0007669"/>
    <property type="project" value="TreeGrafter"/>
</dbReference>
<dbReference type="CDD" id="cd01427">
    <property type="entry name" value="HAD_like"/>
    <property type="match status" value="1"/>
</dbReference>
<dbReference type="AlphaFoldDB" id="A0A839UQ91"/>
<dbReference type="Gene3D" id="3.40.50.1000">
    <property type="entry name" value="HAD superfamily/HAD-like"/>
    <property type="match status" value="1"/>
</dbReference>
<dbReference type="PANTHER" id="PTHR43434:SF3">
    <property type="entry name" value="GMP_IMP NUCLEOTIDASE YRFG"/>
    <property type="match status" value="1"/>
</dbReference>
<accession>A0A839UQ91</accession>
<protein>
    <submittedName>
        <fullName evidence="1">Putative hydrolase of the HAD superfamily</fullName>
    </submittedName>
</protein>
<dbReference type="Proteomes" id="UP000559987">
    <property type="component" value="Unassembled WGS sequence"/>
</dbReference>
<evidence type="ECO:0000313" key="1">
    <source>
        <dbReference type="EMBL" id="MBB3169953.1"/>
    </source>
</evidence>
<evidence type="ECO:0000313" key="2">
    <source>
        <dbReference type="Proteomes" id="UP000559987"/>
    </source>
</evidence>
<dbReference type="NCBIfam" id="TIGR01509">
    <property type="entry name" value="HAD-SF-IA-v3"/>
    <property type="match status" value="1"/>
</dbReference>
<dbReference type="InterPro" id="IPR023214">
    <property type="entry name" value="HAD_sf"/>
</dbReference>
<sequence length="226" mass="26053">MTAPSLDWSRIDTVLLDMDGTLLDLHFDSYFWLDHLPARLAQIRGKPEQEIRAELYAHIRAIEGTLNWYCLDYWADQLQVDIMALKEEIKDKIQLRPHVAEFLQLLRDLGKKVVLITNSHPKGLDLKLEVTALDQWLDLIISSHEFQEPKEVQAFWTALLEREPFDPARALFVDDTERVLDSAKAFGVGFLLGIHQPDSQTPRRLDSYPAIDHFDELLPSLRAARG</sequence>
<organism evidence="1 2">
    <name type="scientific">Simiduia aestuariiviva</name>
    <dbReference type="NCBI Taxonomy" id="1510459"/>
    <lineage>
        <taxon>Bacteria</taxon>
        <taxon>Pseudomonadati</taxon>
        <taxon>Pseudomonadota</taxon>
        <taxon>Gammaproteobacteria</taxon>
        <taxon>Cellvibrionales</taxon>
        <taxon>Cellvibrionaceae</taxon>
        <taxon>Simiduia</taxon>
    </lineage>
</organism>
<dbReference type="GO" id="GO:0005829">
    <property type="term" value="C:cytosol"/>
    <property type="evidence" value="ECO:0007669"/>
    <property type="project" value="TreeGrafter"/>
</dbReference>
<keyword evidence="2" id="KW-1185">Reference proteome</keyword>
<comment type="caution">
    <text evidence="1">The sequence shown here is derived from an EMBL/GenBank/DDBJ whole genome shotgun (WGS) entry which is preliminary data.</text>
</comment>
<gene>
    <name evidence="1" type="ORF">FHS30_003166</name>
</gene>
<dbReference type="RefSeq" id="WP_183911432.1">
    <property type="nucleotide sequence ID" value="NZ_JACHXZ010000004.1"/>
</dbReference>
<dbReference type="NCBIfam" id="NF011564">
    <property type="entry name" value="PRK14988.1"/>
    <property type="match status" value="1"/>
</dbReference>
<dbReference type="InterPro" id="IPR006439">
    <property type="entry name" value="HAD-SF_hydro_IA"/>
</dbReference>
<reference evidence="1 2" key="1">
    <citation type="submission" date="2020-08" db="EMBL/GenBank/DDBJ databases">
        <title>Genomic Encyclopedia of Type Strains, Phase III (KMG-III): the genomes of soil and plant-associated and newly described type strains.</title>
        <authorList>
            <person name="Whitman W."/>
        </authorList>
    </citation>
    <scope>NUCLEOTIDE SEQUENCE [LARGE SCALE GENOMIC DNA]</scope>
    <source>
        <strain evidence="1 2">CECT 8571</strain>
    </source>
</reference>
<dbReference type="SUPFAM" id="SSF56784">
    <property type="entry name" value="HAD-like"/>
    <property type="match status" value="1"/>
</dbReference>